<dbReference type="InterPro" id="IPR028261">
    <property type="entry name" value="DPD_II"/>
</dbReference>
<evidence type="ECO:0000259" key="5">
    <source>
        <dbReference type="Pfam" id="PF07992"/>
    </source>
</evidence>
<feature type="domain" description="Dihydroprymidine dehydrogenase" evidence="6">
    <location>
        <begin position="24"/>
        <end position="140"/>
    </location>
</feature>
<sequence length="506" mass="57448">MGDPQGFLKYERKNPEERPPKMRINDWEELYIEMEKDELRIQAARCMNCGTPFCHSGILINNMVSGCPLNNLIPEWNDLAYRNLWREAYERLIETNSFPEFTGRVCPAPCEKACVNNLVKDPVSIKSIEYYIIEEAFKNGWVEEDKPSYSTGKKVAVVGSGPAGLSCAWELNRYGHEVTVFEKNEYPGGLLTYGIPNMKLDKKIVKRRIELMGKSGIQFKTNVNVGKDYPVQKLKEEFDAVVLCGGTAKARDLNVEGRNLKGIYFATEFLKSANERILSRLLKSEKDIEEISAKGKNVIVIGGGDTGTDCVGVSLRQGCKSVVQFEIMDKPPLLRRQNNPWPEWPKVLTVDYAQEEYAEQFGKDPRLYNISTRRFVGDTKGKVKEVHTVEVEWEHDKTGKLFLREIDGTEKVWKADLVLLALGFLGPENYLIEQLNVETNKRSNVKTGEGKYSTNVEGIFSAGDMRRGQSLVVWAINEGKQAAKECNEYLISSNNNNNKQRRLKTL</sequence>
<dbReference type="OrthoDB" id="9772736at2"/>
<keyword evidence="1" id="KW-0028">Amino-acid biosynthesis</keyword>
<dbReference type="Gene3D" id="1.10.1060.10">
    <property type="entry name" value="Alpha-helical ferredoxin"/>
    <property type="match status" value="1"/>
</dbReference>
<dbReference type="PRINTS" id="PR00419">
    <property type="entry name" value="ADXRDTASE"/>
</dbReference>
<dbReference type="Pfam" id="PF07992">
    <property type="entry name" value="Pyr_redox_2"/>
    <property type="match status" value="1"/>
</dbReference>
<dbReference type="InterPro" id="IPR051394">
    <property type="entry name" value="Glutamate_Synthase"/>
</dbReference>
<evidence type="ECO:0000256" key="1">
    <source>
        <dbReference type="ARBA" id="ARBA00022605"/>
    </source>
</evidence>
<name>A0A2K1PC64_9BACT</name>
<dbReference type="Pfam" id="PF14691">
    <property type="entry name" value="Fer4_20"/>
    <property type="match status" value="1"/>
</dbReference>
<dbReference type="GO" id="GO:0051536">
    <property type="term" value="F:iron-sulfur cluster binding"/>
    <property type="evidence" value="ECO:0007669"/>
    <property type="project" value="InterPro"/>
</dbReference>
<reference evidence="7 8" key="1">
    <citation type="submission" date="2013-12" db="EMBL/GenBank/DDBJ databases">
        <title>Comparative genomics of Petrotoga isolates.</title>
        <authorList>
            <person name="Nesbo C.L."/>
            <person name="Charchuk R."/>
            <person name="Chow K."/>
        </authorList>
    </citation>
    <scope>NUCLEOTIDE SEQUENCE [LARGE SCALE GENOMIC DNA]</scope>
    <source>
        <strain evidence="7 8">DSM 10691</strain>
    </source>
</reference>
<dbReference type="InterPro" id="IPR023753">
    <property type="entry name" value="FAD/NAD-binding_dom"/>
</dbReference>
<dbReference type="Proteomes" id="UP000236199">
    <property type="component" value="Unassembled WGS sequence"/>
</dbReference>
<accession>A0A2K1PC64</accession>
<evidence type="ECO:0000313" key="8">
    <source>
        <dbReference type="Proteomes" id="UP000236199"/>
    </source>
</evidence>
<dbReference type="InterPro" id="IPR036188">
    <property type="entry name" value="FAD/NAD-bd_sf"/>
</dbReference>
<comment type="pathway">
    <text evidence="4">Amino-acid biosynthesis.</text>
</comment>
<comment type="caution">
    <text evidence="7">The sequence shown here is derived from an EMBL/GenBank/DDBJ whole genome shotgun (WGS) entry which is preliminary data.</text>
</comment>
<dbReference type="AlphaFoldDB" id="A0A2K1PC64"/>
<evidence type="ECO:0000313" key="7">
    <source>
        <dbReference type="EMBL" id="PNS00328.1"/>
    </source>
</evidence>
<dbReference type="SUPFAM" id="SSF51971">
    <property type="entry name" value="Nucleotide-binding domain"/>
    <property type="match status" value="1"/>
</dbReference>
<dbReference type="NCBIfam" id="TIGR01317">
    <property type="entry name" value="GOGAT_sm_gam"/>
    <property type="match status" value="1"/>
</dbReference>
<gene>
    <name evidence="7" type="ORF">X928_05290</name>
</gene>
<keyword evidence="2" id="KW-0560">Oxidoreductase</keyword>
<proteinExistence type="predicted"/>
<dbReference type="InterPro" id="IPR009051">
    <property type="entry name" value="Helical_ferredxn"/>
</dbReference>
<evidence type="ECO:0000256" key="4">
    <source>
        <dbReference type="ARBA" id="ARBA00029440"/>
    </source>
</evidence>
<evidence type="ECO:0000256" key="2">
    <source>
        <dbReference type="ARBA" id="ARBA00023002"/>
    </source>
</evidence>
<keyword evidence="8" id="KW-1185">Reference proteome</keyword>
<dbReference type="EMBL" id="AZRM01000025">
    <property type="protein sequence ID" value="PNS00328.1"/>
    <property type="molecule type" value="Genomic_DNA"/>
</dbReference>
<dbReference type="RefSeq" id="WP_103078780.1">
    <property type="nucleotide sequence ID" value="NZ_AZRM01000025.1"/>
</dbReference>
<feature type="domain" description="FAD/NAD(P)-binding" evidence="5">
    <location>
        <begin position="153"/>
        <end position="479"/>
    </location>
</feature>
<evidence type="ECO:0000259" key="6">
    <source>
        <dbReference type="Pfam" id="PF14691"/>
    </source>
</evidence>
<dbReference type="InterPro" id="IPR006005">
    <property type="entry name" value="Glut_synth_ssu1"/>
</dbReference>
<protein>
    <submittedName>
        <fullName evidence="7">Glutamate synthase subunit beta</fullName>
    </submittedName>
</protein>
<dbReference type="GO" id="GO:0006537">
    <property type="term" value="P:glutamate biosynthetic process"/>
    <property type="evidence" value="ECO:0007669"/>
    <property type="project" value="UniProtKB-KW"/>
</dbReference>
<dbReference type="PANTHER" id="PTHR43100:SF1">
    <property type="entry name" value="GLUTAMATE SYNTHASE [NADPH] SMALL CHAIN"/>
    <property type="match status" value="1"/>
</dbReference>
<evidence type="ECO:0000256" key="3">
    <source>
        <dbReference type="ARBA" id="ARBA00023164"/>
    </source>
</evidence>
<keyword evidence="3" id="KW-0314">Glutamate biosynthesis</keyword>
<dbReference type="Gene3D" id="3.50.50.60">
    <property type="entry name" value="FAD/NAD(P)-binding domain"/>
    <property type="match status" value="2"/>
</dbReference>
<dbReference type="GO" id="GO:0016639">
    <property type="term" value="F:oxidoreductase activity, acting on the CH-NH2 group of donors, NAD or NADP as acceptor"/>
    <property type="evidence" value="ECO:0007669"/>
    <property type="project" value="InterPro"/>
</dbReference>
<dbReference type="PANTHER" id="PTHR43100">
    <property type="entry name" value="GLUTAMATE SYNTHASE [NADPH] SMALL CHAIN"/>
    <property type="match status" value="1"/>
</dbReference>
<organism evidence="7 8">
    <name type="scientific">Petrotoga miotherma DSM 10691</name>
    <dbReference type="NCBI Taxonomy" id="1434326"/>
    <lineage>
        <taxon>Bacteria</taxon>
        <taxon>Thermotogati</taxon>
        <taxon>Thermotogota</taxon>
        <taxon>Thermotogae</taxon>
        <taxon>Petrotogales</taxon>
        <taxon>Petrotogaceae</taxon>
        <taxon>Petrotoga</taxon>
    </lineage>
</organism>
<dbReference type="SUPFAM" id="SSF46548">
    <property type="entry name" value="alpha-helical ferredoxin"/>
    <property type="match status" value="1"/>
</dbReference>